<evidence type="ECO:0000313" key="11">
    <source>
        <dbReference type="Proteomes" id="UP000000759"/>
    </source>
</evidence>
<dbReference type="InParanoid" id="B7G2S4"/>
<dbReference type="PANTHER" id="PTHR31658">
    <property type="entry name" value="CONSERVED OLIGOMERIC GOLGI COMPLEX SUBUNIT 1"/>
    <property type="match status" value="1"/>
</dbReference>
<comment type="similarity">
    <text evidence="2">Belongs to the COG1 family.</text>
</comment>
<dbReference type="InterPro" id="IPR033370">
    <property type="entry name" value="COG1"/>
</dbReference>
<dbReference type="InterPro" id="IPR002048">
    <property type="entry name" value="EF_hand_dom"/>
</dbReference>
<dbReference type="GO" id="GO:0005509">
    <property type="term" value="F:calcium ion binding"/>
    <property type="evidence" value="ECO:0007669"/>
    <property type="project" value="InterPro"/>
</dbReference>
<dbReference type="InterPro" id="IPR011992">
    <property type="entry name" value="EF-hand-dom_pair"/>
</dbReference>
<dbReference type="SUPFAM" id="SSF47473">
    <property type="entry name" value="EF-hand"/>
    <property type="match status" value="1"/>
</dbReference>
<evidence type="ECO:0000256" key="6">
    <source>
        <dbReference type="ARBA" id="ARBA00023034"/>
    </source>
</evidence>
<dbReference type="PANTHER" id="PTHR31658:SF0">
    <property type="entry name" value="CONSERVED OLIGOMERIC GOLGI COMPLEX SUBUNIT 1"/>
    <property type="match status" value="1"/>
</dbReference>
<proteinExistence type="inferred from homology"/>
<evidence type="ECO:0000313" key="10">
    <source>
        <dbReference type="EMBL" id="EEC47355.1"/>
    </source>
</evidence>
<dbReference type="RefSeq" id="XP_002181432.1">
    <property type="nucleotide sequence ID" value="XM_002181396.1"/>
</dbReference>
<evidence type="ECO:0000256" key="4">
    <source>
        <dbReference type="ARBA" id="ARBA00022448"/>
    </source>
</evidence>
<feature type="region of interest" description="Disordered" evidence="8">
    <location>
        <begin position="34"/>
        <end position="144"/>
    </location>
</feature>
<dbReference type="PaxDb" id="2850-Phatr47184"/>
<dbReference type="GO" id="GO:0000139">
    <property type="term" value="C:Golgi membrane"/>
    <property type="evidence" value="ECO:0007669"/>
    <property type="project" value="UniProtKB-SubCell"/>
</dbReference>
<keyword evidence="11" id="KW-1185">Reference proteome</keyword>
<dbReference type="OrthoDB" id="46189at2759"/>
<dbReference type="Pfam" id="PF08700">
    <property type="entry name" value="VPS51_Exo84_N"/>
    <property type="match status" value="1"/>
</dbReference>
<dbReference type="PROSITE" id="PS50222">
    <property type="entry name" value="EF_HAND_2"/>
    <property type="match status" value="1"/>
</dbReference>
<dbReference type="Proteomes" id="UP000000759">
    <property type="component" value="Chromosome 12"/>
</dbReference>
<dbReference type="AlphaFoldDB" id="B7G2S4"/>
<dbReference type="EMBL" id="CM000614">
    <property type="protein sequence ID" value="EEC47355.1"/>
    <property type="molecule type" value="Genomic_DNA"/>
</dbReference>
<reference evidence="11" key="2">
    <citation type="submission" date="2008-08" db="EMBL/GenBank/DDBJ databases">
        <authorList>
            <consortium name="Diatom Consortium"/>
            <person name="Grigoriev I."/>
            <person name="Grimwood J."/>
            <person name="Kuo A."/>
            <person name="Otillar R.P."/>
            <person name="Salamov A."/>
            <person name="Detter J.C."/>
            <person name="Lindquist E."/>
            <person name="Shapiro H."/>
            <person name="Lucas S."/>
            <person name="Glavina del Rio T."/>
            <person name="Pitluck S."/>
            <person name="Rokhsar D."/>
            <person name="Bowler C."/>
        </authorList>
    </citation>
    <scope>GENOME REANNOTATION</scope>
    <source>
        <strain evidence="11">CCAP 1055/1</strain>
    </source>
</reference>
<dbReference type="eggNOG" id="ENOG502SFMQ">
    <property type="taxonomic scope" value="Eukaryota"/>
</dbReference>
<evidence type="ECO:0000256" key="1">
    <source>
        <dbReference type="ARBA" id="ARBA00004395"/>
    </source>
</evidence>
<protein>
    <recommendedName>
        <fullName evidence="3">Conserved oligomeric Golgi complex subunit 1</fullName>
    </recommendedName>
</protein>
<keyword evidence="4" id="KW-0813">Transport</keyword>
<evidence type="ECO:0000256" key="7">
    <source>
        <dbReference type="ARBA" id="ARBA00023136"/>
    </source>
</evidence>
<sequence length="1167" mass="127990">MVSATVKFFIPDSTSGLCWPGVVRTAREYCDLGTNSRRPFHCTTRGTSRSTVNVPKLARGRLGSPSAQPYLSRKMSYPRSRSDGSVPDLPPSRSFRSSSVTSAASSSVSRTSGFRAATSSSLPPPPLPRPTSSPAGTTNSQYSQSMAKSMTIDEMRQVHQQALREAEAKRTELRLVLASRYRELVGSSDEVIRMKERSQELFDLVHALPGLIDKLSLSSANATADSKDEEKTDAGLTAADSNLVRLRHDLSTLPRVVYRAVDRNDIHQAATTLIQLFALIASQSSEYPLATVLARQPSLSARAFPKIEADIVKDHSGFVLLQTQMRMVFLQVQSLPRHITHIAEQNLLQAASYGDEESFDPNVGVVSSASALSALDWLLTDPQLQQDRATYLVDWYFNSKTKLLASLLSQLAVNTKDENVDDSEMESSHVGTDNAEEILSKIVLVLQYDVILHPFQIFVLRQLPTPHGESNSTIDQIVQTLPPFDAKLIRAKCSKFLAAHLPLIRTKVKSVLVTIAGTTASALGQIRQSLYDKTDGSECRQLLDRNGTCTWEEAVASMVDVHSVSSQTTDSSNRVPVDRQFSLWSALFSNTFSSLVHSLLTTAFQSVHAKVVSTLRALIGNAPPLSALLPHEAYRNALRIATQLDQDLLRVSDDAHELLVHAEEREESERRLKQSLYVQTSEIMGRLICELRRMVAVPESLDAKSQRKNIDATKELIVGRLCHLLKFRLTALPTLLDATSAADPTHHTMGMISYVDLQSAFDLADDNNDGLISLDEAMEAVESAFSGTPFRGGEMIRDTLLLTKTGGGAMDQDPHTAHCPSFSVTLHELVLLTARGLRHDTTGSQSALGTIQLALDDIVGHCFDEWAQYSVSGLVQAYQDCTFDVFASGSEFSEEEWRRIYAPDSTNVSPHVVGAILEIASILNQSTCPPDSLPPVPSSEYASKFGVAQGAIATLRGTVRAALLQQSLSFISSILQTCYGSLDDLDTLTLPALLQVYADVVFLRLCFFERNQFGYDDRAKILVDKSLALLEAMIHSYKNQLCSRFRLDEWEAVSQELARKYSYVLGATDLFTSTLFGQSDANAFTDGHGLDNTSDFGGESVLFHLAPLPSSRRFILLSVQADRSLEEIQLRGKNSREQINFSNSAGTGSGGVMSSGLGFLSSMLKKK</sequence>
<dbReference type="GO" id="GO:0006891">
    <property type="term" value="P:intra-Golgi vesicle-mediated transport"/>
    <property type="evidence" value="ECO:0007669"/>
    <property type="project" value="InterPro"/>
</dbReference>
<gene>
    <name evidence="10" type="ORF">PHATRDRAFT_47184</name>
</gene>
<feature type="domain" description="EF-hand" evidence="9">
    <location>
        <begin position="752"/>
        <end position="787"/>
    </location>
</feature>
<evidence type="ECO:0000256" key="5">
    <source>
        <dbReference type="ARBA" id="ARBA00022927"/>
    </source>
</evidence>
<accession>B7G2S4</accession>
<evidence type="ECO:0000256" key="3">
    <source>
        <dbReference type="ARBA" id="ARBA00020978"/>
    </source>
</evidence>
<name>B7G2S4_PHATC</name>
<keyword evidence="5" id="KW-0653">Protein transport</keyword>
<evidence type="ECO:0000259" key="9">
    <source>
        <dbReference type="PROSITE" id="PS50222"/>
    </source>
</evidence>
<dbReference type="GeneID" id="7202069"/>
<feature type="compositionally biased region" description="Pro residues" evidence="8">
    <location>
        <begin position="122"/>
        <end position="131"/>
    </location>
</feature>
<feature type="compositionally biased region" description="Polar residues" evidence="8">
    <location>
        <begin position="135"/>
        <end position="144"/>
    </location>
</feature>
<evidence type="ECO:0000256" key="2">
    <source>
        <dbReference type="ARBA" id="ARBA00006653"/>
    </source>
</evidence>
<reference evidence="10 11" key="1">
    <citation type="journal article" date="2008" name="Nature">
        <title>The Phaeodactylum genome reveals the evolutionary history of diatom genomes.</title>
        <authorList>
            <person name="Bowler C."/>
            <person name="Allen A.E."/>
            <person name="Badger J.H."/>
            <person name="Grimwood J."/>
            <person name="Jabbari K."/>
            <person name="Kuo A."/>
            <person name="Maheswari U."/>
            <person name="Martens C."/>
            <person name="Maumus F."/>
            <person name="Otillar R.P."/>
            <person name="Rayko E."/>
            <person name="Salamov A."/>
            <person name="Vandepoele K."/>
            <person name="Beszteri B."/>
            <person name="Gruber A."/>
            <person name="Heijde M."/>
            <person name="Katinka M."/>
            <person name="Mock T."/>
            <person name="Valentin K."/>
            <person name="Verret F."/>
            <person name="Berges J.A."/>
            <person name="Brownlee C."/>
            <person name="Cadoret J.P."/>
            <person name="Chiovitti A."/>
            <person name="Choi C.J."/>
            <person name="Coesel S."/>
            <person name="De Martino A."/>
            <person name="Detter J.C."/>
            <person name="Durkin C."/>
            <person name="Falciatore A."/>
            <person name="Fournet J."/>
            <person name="Haruta M."/>
            <person name="Huysman M.J."/>
            <person name="Jenkins B.D."/>
            <person name="Jiroutova K."/>
            <person name="Jorgensen R.E."/>
            <person name="Joubert Y."/>
            <person name="Kaplan A."/>
            <person name="Kroger N."/>
            <person name="Kroth P.G."/>
            <person name="La Roche J."/>
            <person name="Lindquist E."/>
            <person name="Lommer M."/>
            <person name="Martin-Jezequel V."/>
            <person name="Lopez P.J."/>
            <person name="Lucas S."/>
            <person name="Mangogna M."/>
            <person name="McGinnis K."/>
            <person name="Medlin L.K."/>
            <person name="Montsant A."/>
            <person name="Oudot-Le Secq M.P."/>
            <person name="Napoli C."/>
            <person name="Obornik M."/>
            <person name="Parker M.S."/>
            <person name="Petit J.L."/>
            <person name="Porcel B.M."/>
            <person name="Poulsen N."/>
            <person name="Robison M."/>
            <person name="Rychlewski L."/>
            <person name="Rynearson T.A."/>
            <person name="Schmutz J."/>
            <person name="Shapiro H."/>
            <person name="Siaut M."/>
            <person name="Stanley M."/>
            <person name="Sussman M.R."/>
            <person name="Taylor A.R."/>
            <person name="Vardi A."/>
            <person name="von Dassow P."/>
            <person name="Vyverman W."/>
            <person name="Willis A."/>
            <person name="Wyrwicz L.S."/>
            <person name="Rokhsar D.S."/>
            <person name="Weissenbach J."/>
            <person name="Armbrust E.V."/>
            <person name="Green B.R."/>
            <person name="Van de Peer Y."/>
            <person name="Grigoriev I.V."/>
        </authorList>
    </citation>
    <scope>NUCLEOTIDE SEQUENCE [LARGE SCALE GENOMIC DNA]</scope>
    <source>
        <strain evidence="10 11">CCAP 1055/1</strain>
    </source>
</reference>
<organism evidence="10 11">
    <name type="scientific">Phaeodactylum tricornutum (strain CCAP 1055/1)</name>
    <dbReference type="NCBI Taxonomy" id="556484"/>
    <lineage>
        <taxon>Eukaryota</taxon>
        <taxon>Sar</taxon>
        <taxon>Stramenopiles</taxon>
        <taxon>Ochrophyta</taxon>
        <taxon>Bacillariophyta</taxon>
        <taxon>Bacillariophyceae</taxon>
        <taxon>Bacillariophycidae</taxon>
        <taxon>Naviculales</taxon>
        <taxon>Phaeodactylaceae</taxon>
        <taxon>Phaeodactylum</taxon>
    </lineage>
</organism>
<comment type="subcellular location">
    <subcellularLocation>
        <location evidence="1">Golgi apparatus membrane</location>
        <topology evidence="1">Peripheral membrane protein</topology>
    </subcellularLocation>
</comment>
<evidence type="ECO:0000256" key="8">
    <source>
        <dbReference type="SAM" id="MobiDB-lite"/>
    </source>
</evidence>
<dbReference type="KEGG" id="pti:PHATRDRAFT_47184"/>
<keyword evidence="7" id="KW-0472">Membrane</keyword>
<feature type="compositionally biased region" description="Low complexity" evidence="8">
    <location>
        <begin position="92"/>
        <end position="121"/>
    </location>
</feature>
<dbReference type="HOGENOM" id="CLU_284339_0_0_1"/>
<keyword evidence="6" id="KW-0333">Golgi apparatus</keyword>
<dbReference type="GO" id="GO:0015031">
    <property type="term" value="P:protein transport"/>
    <property type="evidence" value="ECO:0007669"/>
    <property type="project" value="UniProtKB-KW"/>
</dbReference>
<dbReference type="GO" id="GO:0017119">
    <property type="term" value="C:Golgi transport complex"/>
    <property type="evidence" value="ECO:0007669"/>
    <property type="project" value="InterPro"/>
</dbReference>
<feature type="compositionally biased region" description="Polar residues" evidence="8">
    <location>
        <begin position="44"/>
        <end position="53"/>
    </location>
</feature>